<sequence>MRVAALSFVLAAGSAVVPQAAAWGAAGHEIVATIAQMHLHPSVLPTLCSILYPSSNINSSSSSSSSSSTLTDPPCALAPIATWADRIRYLPQFRWTAPLHYIGARDDFPRETCAFPGEGGWEKAEVNVLRGIRNVTGVLGGWVDARRGDKRAEDALKFLVHFLGDMHMPLHLTGRDRGGNGDKVSFDGRVTNLHSLWDGLLIAQRLRTIPANYTRPLRLPGVERHLRDTIYDPYVRRLVWEGVLGRYRDEVQGWLACPDDAKAKAAALTVWERVVGWVVGGKGGDGGLGTDDETLCPYHWAAPIHALNCEIVWPPALDEPPYTHIASDDSEAHVCGHEDEDLESLPLNLESLSQNSGRGGKRPRYVELDTPEYAGVIRDEWIVEKLLTQAGIRLAAVLNWLFVEPEEGGVRRRMVVEI</sequence>
<gene>
    <name evidence="1" type="ORF">BV22DRAFT_1076031</name>
</gene>
<dbReference type="EMBL" id="MU266753">
    <property type="protein sequence ID" value="KAH7918662.1"/>
    <property type="molecule type" value="Genomic_DNA"/>
</dbReference>
<name>A0ACB8B1T2_9AGAM</name>
<organism evidence="1 2">
    <name type="scientific">Leucogyrophana mollusca</name>
    <dbReference type="NCBI Taxonomy" id="85980"/>
    <lineage>
        <taxon>Eukaryota</taxon>
        <taxon>Fungi</taxon>
        <taxon>Dikarya</taxon>
        <taxon>Basidiomycota</taxon>
        <taxon>Agaricomycotina</taxon>
        <taxon>Agaricomycetes</taxon>
        <taxon>Agaricomycetidae</taxon>
        <taxon>Boletales</taxon>
        <taxon>Boletales incertae sedis</taxon>
        <taxon>Leucogyrophana</taxon>
    </lineage>
</organism>
<proteinExistence type="predicted"/>
<evidence type="ECO:0000313" key="1">
    <source>
        <dbReference type="EMBL" id="KAH7918662.1"/>
    </source>
</evidence>
<accession>A0ACB8B1T2</accession>
<dbReference type="Proteomes" id="UP000790709">
    <property type="component" value="Unassembled WGS sequence"/>
</dbReference>
<reference evidence="1" key="1">
    <citation type="journal article" date="2021" name="New Phytol.">
        <title>Evolutionary innovations through gain and loss of genes in the ectomycorrhizal Boletales.</title>
        <authorList>
            <person name="Wu G."/>
            <person name="Miyauchi S."/>
            <person name="Morin E."/>
            <person name="Kuo A."/>
            <person name="Drula E."/>
            <person name="Varga T."/>
            <person name="Kohler A."/>
            <person name="Feng B."/>
            <person name="Cao Y."/>
            <person name="Lipzen A."/>
            <person name="Daum C."/>
            <person name="Hundley H."/>
            <person name="Pangilinan J."/>
            <person name="Johnson J."/>
            <person name="Barry K."/>
            <person name="LaButti K."/>
            <person name="Ng V."/>
            <person name="Ahrendt S."/>
            <person name="Min B."/>
            <person name="Choi I.G."/>
            <person name="Park H."/>
            <person name="Plett J.M."/>
            <person name="Magnuson J."/>
            <person name="Spatafora J.W."/>
            <person name="Nagy L.G."/>
            <person name="Henrissat B."/>
            <person name="Grigoriev I.V."/>
            <person name="Yang Z.L."/>
            <person name="Xu J."/>
            <person name="Martin F.M."/>
        </authorList>
    </citation>
    <scope>NUCLEOTIDE SEQUENCE</scope>
    <source>
        <strain evidence="1">KUC20120723A-06</strain>
    </source>
</reference>
<keyword evidence="2" id="KW-1185">Reference proteome</keyword>
<protein>
    <submittedName>
        <fullName evidence="1">Phospholipase C/P1 nuclease</fullName>
    </submittedName>
</protein>
<comment type="caution">
    <text evidence="1">The sequence shown here is derived from an EMBL/GenBank/DDBJ whole genome shotgun (WGS) entry which is preliminary data.</text>
</comment>
<evidence type="ECO:0000313" key="2">
    <source>
        <dbReference type="Proteomes" id="UP000790709"/>
    </source>
</evidence>